<accession>A0A845PYF0</accession>
<evidence type="ECO:0000313" key="8">
    <source>
        <dbReference type="Proteomes" id="UP000553459"/>
    </source>
</evidence>
<evidence type="ECO:0000256" key="4">
    <source>
        <dbReference type="ARBA" id="ARBA00022989"/>
    </source>
</evidence>
<dbReference type="AlphaFoldDB" id="A0A845PYF0"/>
<keyword evidence="8" id="KW-1185">Reference proteome</keyword>
<keyword evidence="3 6" id="KW-0812">Transmembrane</keyword>
<protein>
    <submittedName>
        <fullName evidence="7">LysE family transporter</fullName>
    </submittedName>
</protein>
<feature type="transmembrane region" description="Helical" evidence="6">
    <location>
        <begin position="187"/>
        <end position="208"/>
    </location>
</feature>
<keyword evidence="4 6" id="KW-1133">Transmembrane helix</keyword>
<dbReference type="Pfam" id="PF01810">
    <property type="entry name" value="LysE"/>
    <property type="match status" value="1"/>
</dbReference>
<dbReference type="PANTHER" id="PTHR30086:SF20">
    <property type="entry name" value="ARGININE EXPORTER PROTEIN ARGO-RELATED"/>
    <property type="match status" value="1"/>
</dbReference>
<evidence type="ECO:0000256" key="2">
    <source>
        <dbReference type="ARBA" id="ARBA00022475"/>
    </source>
</evidence>
<feature type="transmembrane region" description="Helical" evidence="6">
    <location>
        <begin position="39"/>
        <end position="61"/>
    </location>
</feature>
<evidence type="ECO:0000256" key="5">
    <source>
        <dbReference type="ARBA" id="ARBA00023136"/>
    </source>
</evidence>
<evidence type="ECO:0000313" key="7">
    <source>
        <dbReference type="EMBL" id="NAW51941.1"/>
    </source>
</evidence>
<reference evidence="7 8" key="1">
    <citation type="submission" date="2019-11" db="EMBL/GenBank/DDBJ databases">
        <title>Characterization of Elizabethkingia argenteiflava sp. nov., isolated from inner surface of Soybean Pods.</title>
        <authorList>
            <person name="Mo S."/>
        </authorList>
    </citation>
    <scope>NUCLEOTIDE SEQUENCE [LARGE SCALE GENOMIC DNA]</scope>
    <source>
        <strain evidence="7 8">YB22</strain>
    </source>
</reference>
<proteinExistence type="predicted"/>
<dbReference type="EMBL" id="JAAABJ010000637">
    <property type="protein sequence ID" value="NAW51941.1"/>
    <property type="molecule type" value="Genomic_DNA"/>
</dbReference>
<dbReference type="GO" id="GO:0015171">
    <property type="term" value="F:amino acid transmembrane transporter activity"/>
    <property type="evidence" value="ECO:0007669"/>
    <property type="project" value="TreeGrafter"/>
</dbReference>
<feature type="transmembrane region" description="Helical" evidence="6">
    <location>
        <begin position="67"/>
        <end position="87"/>
    </location>
</feature>
<comment type="caution">
    <text evidence="7">The sequence shown here is derived from an EMBL/GenBank/DDBJ whole genome shotgun (WGS) entry which is preliminary data.</text>
</comment>
<feature type="transmembrane region" description="Helical" evidence="6">
    <location>
        <begin position="117"/>
        <end position="139"/>
    </location>
</feature>
<feature type="transmembrane region" description="Helical" evidence="6">
    <location>
        <begin position="6"/>
        <end position="27"/>
    </location>
</feature>
<keyword evidence="5 6" id="KW-0472">Membrane</keyword>
<evidence type="ECO:0000256" key="6">
    <source>
        <dbReference type="SAM" id="Phobius"/>
    </source>
</evidence>
<sequence>MRSLSILIKGFLVSAALIIAIGAQNAYVLKKGLKKENIFWVSFTCFLYDFVLIVLGVFGLGKIIGENFLISILLSLAGCLFLFWYGFNSFRSAIKGTSFLNIKTNEDHKKENVKKSILTTLAITLLNPHVYLGTIVVIGGVTNVLNNTEKIFFTCGALFTSFLWFFSLGYGAYFLIPFFKKKITWQILDFIIGLIMWSISFSLAYHAIDSFNHWK</sequence>
<dbReference type="InterPro" id="IPR001123">
    <property type="entry name" value="LeuE-type"/>
</dbReference>
<evidence type="ECO:0000256" key="1">
    <source>
        <dbReference type="ARBA" id="ARBA00004651"/>
    </source>
</evidence>
<evidence type="ECO:0000256" key="3">
    <source>
        <dbReference type="ARBA" id="ARBA00022692"/>
    </source>
</evidence>
<dbReference type="GO" id="GO:0005886">
    <property type="term" value="C:plasma membrane"/>
    <property type="evidence" value="ECO:0007669"/>
    <property type="project" value="UniProtKB-SubCell"/>
</dbReference>
<dbReference type="Proteomes" id="UP000553459">
    <property type="component" value="Unassembled WGS sequence"/>
</dbReference>
<dbReference type="PANTHER" id="PTHR30086">
    <property type="entry name" value="ARGININE EXPORTER PROTEIN ARGO"/>
    <property type="match status" value="1"/>
</dbReference>
<name>A0A845PYF0_9FLAO</name>
<feature type="transmembrane region" description="Helical" evidence="6">
    <location>
        <begin position="151"/>
        <end position="175"/>
    </location>
</feature>
<comment type="subcellular location">
    <subcellularLocation>
        <location evidence="1">Cell membrane</location>
        <topology evidence="1">Multi-pass membrane protein</topology>
    </subcellularLocation>
</comment>
<dbReference type="RefSeq" id="WP_166520194.1">
    <property type="nucleotide sequence ID" value="NZ_JAAABJ010000637.1"/>
</dbReference>
<organism evidence="7 8">
    <name type="scientific">Elizabethkingia argenteiflava</name>
    <dbReference type="NCBI Taxonomy" id="2681556"/>
    <lineage>
        <taxon>Bacteria</taxon>
        <taxon>Pseudomonadati</taxon>
        <taxon>Bacteroidota</taxon>
        <taxon>Flavobacteriia</taxon>
        <taxon>Flavobacteriales</taxon>
        <taxon>Weeksellaceae</taxon>
        <taxon>Elizabethkingia</taxon>
    </lineage>
</organism>
<keyword evidence="2" id="KW-1003">Cell membrane</keyword>
<gene>
    <name evidence="7" type="ORF">GNY06_11390</name>
</gene>